<dbReference type="EMBL" id="AWVJ01000047">
    <property type="protein sequence ID" value="ERK50596.1"/>
    <property type="molecule type" value="Genomic_DNA"/>
</dbReference>
<sequence>MEAQLKDASETMKWASNKMNSYADEFSTVINGKSMKDTPFIIAIMETIAKRLRQKDNEYAEKADALEEIFTGVMIPKE</sequence>
<evidence type="ECO:0000313" key="1">
    <source>
        <dbReference type="EMBL" id="ERK50596.1"/>
    </source>
</evidence>
<dbReference type="AlphaFoldDB" id="U2Q2L8"/>
<dbReference type="GeneID" id="42785863"/>
<organism evidence="1 2">
    <name type="scientific">Eubacterium ramulus ATCC 29099</name>
    <dbReference type="NCBI Taxonomy" id="1256908"/>
    <lineage>
        <taxon>Bacteria</taxon>
        <taxon>Bacillati</taxon>
        <taxon>Bacillota</taxon>
        <taxon>Clostridia</taxon>
        <taxon>Eubacteriales</taxon>
        <taxon>Eubacteriaceae</taxon>
        <taxon>Eubacterium</taxon>
    </lineage>
</organism>
<accession>U2Q2L8</accession>
<reference evidence="1 2" key="1">
    <citation type="submission" date="2013-06" db="EMBL/GenBank/DDBJ databases">
        <authorList>
            <person name="Weinstock G."/>
            <person name="Sodergren E."/>
            <person name="Lobos E.A."/>
            <person name="Fulton L."/>
            <person name="Fulton R."/>
            <person name="Courtney L."/>
            <person name="Fronick C."/>
            <person name="O'Laughlin M."/>
            <person name="Godfrey J."/>
            <person name="Wilson R.M."/>
            <person name="Miner T."/>
            <person name="Farmer C."/>
            <person name="Delehaunty K."/>
            <person name="Cordes M."/>
            <person name="Minx P."/>
            <person name="Tomlinson C."/>
            <person name="Chen J."/>
            <person name="Wollam A."/>
            <person name="Pepin K.H."/>
            <person name="Bhonagiri V."/>
            <person name="Zhang X."/>
            <person name="Warren W."/>
            <person name="Mitreva M."/>
            <person name="Mardis E.R."/>
            <person name="Wilson R.K."/>
        </authorList>
    </citation>
    <scope>NUCLEOTIDE SEQUENCE [LARGE SCALE GENOMIC DNA]</scope>
    <source>
        <strain evidence="1 2">ATCC 29099</strain>
    </source>
</reference>
<comment type="caution">
    <text evidence="1">The sequence shown here is derived from an EMBL/GenBank/DDBJ whole genome shotgun (WGS) entry which is preliminary data.</text>
</comment>
<proteinExistence type="predicted"/>
<dbReference type="Proteomes" id="UP000016608">
    <property type="component" value="Unassembled WGS sequence"/>
</dbReference>
<dbReference type="RefSeq" id="WP_021738351.1">
    <property type="nucleotide sequence ID" value="NZ_KI271099.1"/>
</dbReference>
<protein>
    <submittedName>
        <fullName evidence="1">Uncharacterized protein</fullName>
    </submittedName>
</protein>
<name>U2Q2L8_EUBRA</name>
<dbReference type="PATRIC" id="fig|1256908.3.peg.602"/>
<evidence type="ECO:0000313" key="2">
    <source>
        <dbReference type="Proteomes" id="UP000016608"/>
    </source>
</evidence>
<keyword evidence="2" id="KW-1185">Reference proteome</keyword>
<dbReference type="HOGENOM" id="CLU_2616742_0_0_9"/>
<gene>
    <name evidence="1" type="ORF">HMPREF0373_00656</name>
</gene>